<evidence type="ECO:0000256" key="1">
    <source>
        <dbReference type="SAM" id="Phobius"/>
    </source>
</evidence>
<keyword evidence="1" id="KW-0472">Membrane</keyword>
<proteinExistence type="predicted"/>
<gene>
    <name evidence="2" type="ORF">LCGC14_2685120</name>
</gene>
<name>A0A0F9BUW3_9ZZZZ</name>
<evidence type="ECO:0000313" key="2">
    <source>
        <dbReference type="EMBL" id="KKK94214.1"/>
    </source>
</evidence>
<dbReference type="AlphaFoldDB" id="A0A0F9BUW3"/>
<dbReference type="EMBL" id="LAZR01047439">
    <property type="protein sequence ID" value="KKK94214.1"/>
    <property type="molecule type" value="Genomic_DNA"/>
</dbReference>
<keyword evidence="1" id="KW-1133">Transmembrane helix</keyword>
<reference evidence="2" key="1">
    <citation type="journal article" date="2015" name="Nature">
        <title>Complex archaea that bridge the gap between prokaryotes and eukaryotes.</title>
        <authorList>
            <person name="Spang A."/>
            <person name="Saw J.H."/>
            <person name="Jorgensen S.L."/>
            <person name="Zaremba-Niedzwiedzka K."/>
            <person name="Martijn J."/>
            <person name="Lind A.E."/>
            <person name="van Eijk R."/>
            <person name="Schleper C."/>
            <person name="Guy L."/>
            <person name="Ettema T.J."/>
        </authorList>
    </citation>
    <scope>NUCLEOTIDE SEQUENCE</scope>
</reference>
<keyword evidence="1" id="KW-0812">Transmembrane</keyword>
<organism evidence="2">
    <name type="scientific">marine sediment metagenome</name>
    <dbReference type="NCBI Taxonomy" id="412755"/>
    <lineage>
        <taxon>unclassified sequences</taxon>
        <taxon>metagenomes</taxon>
        <taxon>ecological metagenomes</taxon>
    </lineage>
</organism>
<feature type="transmembrane region" description="Helical" evidence="1">
    <location>
        <begin position="26"/>
        <end position="47"/>
    </location>
</feature>
<protein>
    <submittedName>
        <fullName evidence="2">Uncharacterized protein</fullName>
    </submittedName>
</protein>
<comment type="caution">
    <text evidence="2">The sequence shown here is derived from an EMBL/GenBank/DDBJ whole genome shotgun (WGS) entry which is preliminary data.</text>
</comment>
<accession>A0A0F9BUW3</accession>
<sequence length="57" mass="6723">MIDPTDTPINLIALGFIKEDVQFINMFLYFIVIYLFNINLTKIFSYLRIYNSKGGRN</sequence>